<feature type="non-terminal residue" evidence="1">
    <location>
        <position position="246"/>
    </location>
</feature>
<dbReference type="Proteomes" id="UP000729357">
    <property type="component" value="Unassembled WGS sequence"/>
</dbReference>
<name>A0A9P8G4P7_AURME</name>
<sequence>MSSFDRVEYVQIVTGSCVDELQLSNLGRNRAVKDKVSYMGIRESMRTTYKQGSSVSAWYAGKGKHVSNKPFAKGNTATFERFDGPLTTTSMPCPGVGVAESVRSSRPPLNRGGGGTGGQRLVLCGIELANPVLWRGSVVHGVKRGGFWTGDRLDSRKRLLVEPLGQLARQEDVQMAREVGEAEPRTAPRLCYSPRFSNFPLTRYSNHGTQLKRSRYPESLLIMVRQISYSLEKRDIEPAFRAYCAK</sequence>
<proteinExistence type="predicted"/>
<gene>
    <name evidence="1" type="ORF">KCU98_g94</name>
</gene>
<dbReference type="AlphaFoldDB" id="A0A9P8G4P7"/>
<comment type="caution">
    <text evidence="1">The sequence shown here is derived from an EMBL/GenBank/DDBJ whole genome shotgun (WGS) entry which is preliminary data.</text>
</comment>
<organism evidence="1 2">
    <name type="scientific">Aureobasidium melanogenum</name>
    <name type="common">Aureobasidium pullulans var. melanogenum</name>
    <dbReference type="NCBI Taxonomy" id="46634"/>
    <lineage>
        <taxon>Eukaryota</taxon>
        <taxon>Fungi</taxon>
        <taxon>Dikarya</taxon>
        <taxon>Ascomycota</taxon>
        <taxon>Pezizomycotina</taxon>
        <taxon>Dothideomycetes</taxon>
        <taxon>Dothideomycetidae</taxon>
        <taxon>Dothideales</taxon>
        <taxon>Saccotheciaceae</taxon>
        <taxon>Aureobasidium</taxon>
    </lineage>
</organism>
<keyword evidence="2" id="KW-1185">Reference proteome</keyword>
<reference evidence="1" key="2">
    <citation type="submission" date="2021-08" db="EMBL/GenBank/DDBJ databases">
        <authorList>
            <person name="Gostincar C."/>
            <person name="Sun X."/>
            <person name="Song Z."/>
            <person name="Gunde-Cimerman N."/>
        </authorList>
    </citation>
    <scope>NUCLEOTIDE SEQUENCE</scope>
    <source>
        <strain evidence="1">EXF-9298</strain>
    </source>
</reference>
<evidence type="ECO:0000313" key="2">
    <source>
        <dbReference type="Proteomes" id="UP000729357"/>
    </source>
</evidence>
<evidence type="ECO:0000313" key="1">
    <source>
        <dbReference type="EMBL" id="KAG9991722.1"/>
    </source>
</evidence>
<accession>A0A9P8G4P7</accession>
<reference evidence="1" key="1">
    <citation type="journal article" date="2021" name="J Fungi (Basel)">
        <title>Virulence traits and population genomics of the black yeast Aureobasidium melanogenum.</title>
        <authorList>
            <person name="Cernosa A."/>
            <person name="Sun X."/>
            <person name="Gostincar C."/>
            <person name="Fang C."/>
            <person name="Gunde-Cimerman N."/>
            <person name="Song Z."/>
        </authorList>
    </citation>
    <scope>NUCLEOTIDE SEQUENCE</scope>
    <source>
        <strain evidence="1">EXF-9298</strain>
    </source>
</reference>
<dbReference type="EMBL" id="JAHFXS010000001">
    <property type="protein sequence ID" value="KAG9991722.1"/>
    <property type="molecule type" value="Genomic_DNA"/>
</dbReference>
<protein>
    <submittedName>
        <fullName evidence="1">Uncharacterized protein</fullName>
    </submittedName>
</protein>